<feature type="transmembrane region" description="Helical" evidence="1">
    <location>
        <begin position="223"/>
        <end position="242"/>
    </location>
</feature>
<keyword evidence="1" id="KW-1133">Transmembrane helix</keyword>
<protein>
    <recommendedName>
        <fullName evidence="3">Glycosyltransferase RgtA/B/C/D-like domain-containing protein</fullName>
    </recommendedName>
</protein>
<feature type="transmembrane region" description="Helical" evidence="1">
    <location>
        <begin position="127"/>
        <end position="150"/>
    </location>
</feature>
<name>A0A3B1DHU6_9ZZZZ</name>
<feature type="transmembrane region" description="Helical" evidence="1">
    <location>
        <begin position="191"/>
        <end position="217"/>
    </location>
</feature>
<feature type="transmembrane region" description="Helical" evidence="1">
    <location>
        <begin position="65"/>
        <end position="82"/>
    </location>
</feature>
<organism evidence="2">
    <name type="scientific">hydrothermal vent metagenome</name>
    <dbReference type="NCBI Taxonomy" id="652676"/>
    <lineage>
        <taxon>unclassified sequences</taxon>
        <taxon>metagenomes</taxon>
        <taxon>ecological metagenomes</taxon>
    </lineage>
</organism>
<feature type="transmembrane region" description="Helical" evidence="1">
    <location>
        <begin position="39"/>
        <end position="58"/>
    </location>
</feature>
<evidence type="ECO:0008006" key="3">
    <source>
        <dbReference type="Google" id="ProtNLM"/>
    </source>
</evidence>
<feature type="transmembrane region" description="Helical" evidence="1">
    <location>
        <begin position="345"/>
        <end position="364"/>
    </location>
</feature>
<sequence length="566" mass="64971">MKIFKLIILLILPVIVTIISVMMKDAAGPYWLGVNSDPAYLYLVNSVYLIDGIVPYFTDHPGTTLQWLGVFVIKALSGNISATQMVDNVFTNPERYLHATHYVMLTLYIVTLLALGFYALRKTKNILIALLIQTSSLFFLTLKSYIGGYVLPVVVNINSDTLIMPIANLYVMCVLKLFYDKKPSQYLYSAILFGIICGLGVTTKLTFLPLLLLPIILLPQWRFRVIFAGVFLMTGGVIISTVMSRYREIFHWIQHISLERSSEGKVVAIMKLGIYLQALKGLLIAHWPLTLLIVICVAALVKKFFFSKEGERNFLYRRQTSFISVFILMLIAQFIMVSRHAGPHYMSPAFSLFGVILGFMYLGWNAEQNKKIKYTSIFLVVLTVGFTSYALVYQKKLKQVNQDIYNFSNRIYNEYGEECIVFGFYRSSSLPMAIRFAQGHGNFKHYAKVLKEKYPEALFFNPWHRVFSNFDKNVMLRQVVPSSGCMLMYGSAASFEGSDYLKVEKMEQVHGEKLYRIKFTTLDKAHKYYLIAMVLEEEEIYIKRPTFMHFNRSILVVRGLMSMQSD</sequence>
<proteinExistence type="predicted"/>
<accession>A0A3B1DHU6</accession>
<dbReference type="EMBL" id="UOGJ01000065">
    <property type="protein sequence ID" value="VAX35578.1"/>
    <property type="molecule type" value="Genomic_DNA"/>
</dbReference>
<keyword evidence="1" id="KW-0812">Transmembrane</keyword>
<feature type="transmembrane region" description="Helical" evidence="1">
    <location>
        <begin position="102"/>
        <end position="120"/>
    </location>
</feature>
<feature type="transmembrane region" description="Helical" evidence="1">
    <location>
        <begin position="376"/>
        <end position="393"/>
    </location>
</feature>
<keyword evidence="1" id="KW-0472">Membrane</keyword>
<evidence type="ECO:0000313" key="2">
    <source>
        <dbReference type="EMBL" id="VAX35578.1"/>
    </source>
</evidence>
<feature type="transmembrane region" description="Helical" evidence="1">
    <location>
        <begin position="162"/>
        <end position="179"/>
    </location>
</feature>
<reference evidence="2" key="1">
    <citation type="submission" date="2018-06" db="EMBL/GenBank/DDBJ databases">
        <authorList>
            <person name="Zhirakovskaya E."/>
        </authorList>
    </citation>
    <scope>NUCLEOTIDE SEQUENCE</scope>
</reference>
<feature type="transmembrane region" description="Helical" evidence="1">
    <location>
        <begin position="284"/>
        <end position="301"/>
    </location>
</feature>
<gene>
    <name evidence="2" type="ORF">MNBD_UNCLBAC01-668</name>
</gene>
<evidence type="ECO:0000256" key="1">
    <source>
        <dbReference type="SAM" id="Phobius"/>
    </source>
</evidence>
<dbReference type="AlphaFoldDB" id="A0A3B1DHU6"/>
<feature type="transmembrane region" description="Helical" evidence="1">
    <location>
        <begin position="322"/>
        <end position="339"/>
    </location>
</feature>